<accession>A0A5B0LV90</accession>
<comment type="caution">
    <text evidence="2">The sequence shown here is derived from an EMBL/GenBank/DDBJ whole genome shotgun (WGS) entry which is preliminary data.</text>
</comment>
<evidence type="ECO:0000313" key="2">
    <source>
        <dbReference type="EMBL" id="KAA1067504.1"/>
    </source>
</evidence>
<evidence type="ECO:0000256" key="1">
    <source>
        <dbReference type="SAM" id="MobiDB-lite"/>
    </source>
</evidence>
<dbReference type="Proteomes" id="UP000325313">
    <property type="component" value="Unassembled WGS sequence"/>
</dbReference>
<evidence type="ECO:0000313" key="5">
    <source>
        <dbReference type="Proteomes" id="UP000325313"/>
    </source>
</evidence>
<protein>
    <submittedName>
        <fullName evidence="2">Uncharacterized protein</fullName>
    </submittedName>
</protein>
<feature type="compositionally biased region" description="Basic and acidic residues" evidence="1">
    <location>
        <begin position="1"/>
        <end position="37"/>
    </location>
</feature>
<dbReference type="EMBL" id="VSWC01000184">
    <property type="protein sequence ID" value="KAA1067504.1"/>
    <property type="molecule type" value="Genomic_DNA"/>
</dbReference>
<evidence type="ECO:0000313" key="3">
    <source>
        <dbReference type="EMBL" id="KAA1137714.1"/>
    </source>
</evidence>
<dbReference type="Gene3D" id="1.20.58.1480">
    <property type="match status" value="1"/>
</dbReference>
<evidence type="ECO:0000313" key="4">
    <source>
        <dbReference type="Proteomes" id="UP000324748"/>
    </source>
</evidence>
<dbReference type="EMBL" id="VDEP01000005">
    <property type="protein sequence ID" value="KAA1137714.1"/>
    <property type="molecule type" value="Genomic_DNA"/>
</dbReference>
<feature type="region of interest" description="Disordered" evidence="1">
    <location>
        <begin position="1"/>
        <end position="39"/>
    </location>
</feature>
<sequence>MPVQDARLEAQAKEQEALYHHHHHSSESKHQRPEPTTKKLMNTCKEFVEVLRSGSSPRILECLNDTFGPMPNQPTEFTYWIAMVLPISDQYKTALLPIISY</sequence>
<gene>
    <name evidence="2" type="ORF">PGT21_007654</name>
    <name evidence="3" type="ORF">PGTUg99_003606</name>
</gene>
<dbReference type="Proteomes" id="UP000324748">
    <property type="component" value="Unassembled WGS sequence"/>
</dbReference>
<reference evidence="4 5" key="1">
    <citation type="submission" date="2019-05" db="EMBL/GenBank/DDBJ databases">
        <title>Emergence of the Ug99 lineage of the wheat stem rust pathogen through somatic hybridization.</title>
        <authorList>
            <person name="Li F."/>
            <person name="Upadhyaya N.M."/>
            <person name="Sperschneider J."/>
            <person name="Matny O."/>
            <person name="Nguyen-Phuc H."/>
            <person name="Mago R."/>
            <person name="Raley C."/>
            <person name="Miller M.E."/>
            <person name="Silverstein K.A.T."/>
            <person name="Henningsen E."/>
            <person name="Hirsch C.D."/>
            <person name="Visser B."/>
            <person name="Pretorius Z.A."/>
            <person name="Steffenson B.J."/>
            <person name="Schwessinger B."/>
            <person name="Dodds P.N."/>
            <person name="Figueroa M."/>
        </authorList>
    </citation>
    <scope>NUCLEOTIDE SEQUENCE [LARGE SCALE GENOMIC DNA]</scope>
    <source>
        <strain evidence="2">21-0</strain>
        <strain evidence="3 5">Ug99</strain>
    </source>
</reference>
<proteinExistence type="predicted"/>
<dbReference type="AlphaFoldDB" id="A0A5B0LV90"/>
<name>A0A5B0LV90_PUCGR</name>
<organism evidence="2 4">
    <name type="scientific">Puccinia graminis f. sp. tritici</name>
    <dbReference type="NCBI Taxonomy" id="56615"/>
    <lineage>
        <taxon>Eukaryota</taxon>
        <taxon>Fungi</taxon>
        <taxon>Dikarya</taxon>
        <taxon>Basidiomycota</taxon>
        <taxon>Pucciniomycotina</taxon>
        <taxon>Pucciniomycetes</taxon>
        <taxon>Pucciniales</taxon>
        <taxon>Pucciniaceae</taxon>
        <taxon>Puccinia</taxon>
    </lineage>
</organism>
<dbReference type="OrthoDB" id="264917at2759"/>
<keyword evidence="4" id="KW-1185">Reference proteome</keyword>